<proteinExistence type="predicted"/>
<sequence>MKWPFSIALVLALVPGWSGTDRLPIIASDAVVHAAAYVPDGGWPRRVGALTPIGAMRLWSRDPAFGGFSAVAVRNGAATLLSDGGNYVRFEISGNRLLTRAAGALPDGPGTGWAKESRDTESLAIDPASGRAWIGYERANAIWRYSADLRRAESHTVPPPMRKWPMNGGAEAMVRLRDGRFVVISEQARAKGKGRLRQALIFSGDPTVQGTRVERFRYRPPAGYNPSDAAVLPNGDLLVLNRRFSRLRFDAVLVRIPQAALRAGATVEGKEIARWGPPLLGENPEGLAVTREHGRTMLWVVTDNDLAWYRPTLLMKFRLD</sequence>
<organism evidence="2 3">
    <name type="scientific">Sphingomonas palmae</name>
    <dbReference type="NCBI Taxonomy" id="1855283"/>
    <lineage>
        <taxon>Bacteria</taxon>
        <taxon>Pseudomonadati</taxon>
        <taxon>Pseudomonadota</taxon>
        <taxon>Alphaproteobacteria</taxon>
        <taxon>Sphingomonadales</taxon>
        <taxon>Sphingomonadaceae</taxon>
        <taxon>Sphingomonas</taxon>
    </lineage>
</organism>
<feature type="domain" description="Phytase-like" evidence="1">
    <location>
        <begin position="64"/>
        <end position="305"/>
    </location>
</feature>
<dbReference type="InterPro" id="IPR014567">
    <property type="entry name" value="UCP031900"/>
</dbReference>
<reference evidence="3" key="1">
    <citation type="submission" date="2016-10" db="EMBL/GenBank/DDBJ databases">
        <authorList>
            <person name="Varghese N."/>
            <person name="Submissions S."/>
        </authorList>
    </citation>
    <scope>NUCLEOTIDE SEQUENCE [LARGE SCALE GENOMIC DNA]</scope>
    <source>
        <strain evidence="3">JS21-1</strain>
    </source>
</reference>
<dbReference type="EMBL" id="FNZZ01000003">
    <property type="protein sequence ID" value="SEL26870.1"/>
    <property type="molecule type" value="Genomic_DNA"/>
</dbReference>
<dbReference type="RefSeq" id="WP_093005309.1">
    <property type="nucleotide sequence ID" value="NZ_FNZZ01000003.1"/>
</dbReference>
<dbReference type="SUPFAM" id="SSF101898">
    <property type="entry name" value="NHL repeat"/>
    <property type="match status" value="1"/>
</dbReference>
<accession>A0A1H7NTC8</accession>
<evidence type="ECO:0000313" key="2">
    <source>
        <dbReference type="EMBL" id="SEL26870.1"/>
    </source>
</evidence>
<dbReference type="OrthoDB" id="9798693at2"/>
<dbReference type="AlphaFoldDB" id="A0A1H7NTC8"/>
<dbReference type="PIRSF" id="PIRSF031900">
    <property type="entry name" value="UCP031900"/>
    <property type="match status" value="1"/>
</dbReference>
<gene>
    <name evidence="2" type="ORF">SAMN05216382_1680</name>
</gene>
<protein>
    <recommendedName>
        <fullName evidence="1">Phytase-like domain-containing protein</fullName>
    </recommendedName>
</protein>
<evidence type="ECO:0000313" key="3">
    <source>
        <dbReference type="Proteomes" id="UP000199214"/>
    </source>
</evidence>
<dbReference type="Proteomes" id="UP000199214">
    <property type="component" value="Unassembled WGS sequence"/>
</dbReference>
<dbReference type="Pfam" id="PF13449">
    <property type="entry name" value="Phytase-like"/>
    <property type="match status" value="1"/>
</dbReference>
<dbReference type="STRING" id="1855283.SAMN05216382_1680"/>
<dbReference type="InterPro" id="IPR027372">
    <property type="entry name" value="Phytase-like_dom"/>
</dbReference>
<keyword evidence="3" id="KW-1185">Reference proteome</keyword>
<evidence type="ECO:0000259" key="1">
    <source>
        <dbReference type="Pfam" id="PF13449"/>
    </source>
</evidence>
<name>A0A1H7NTC8_9SPHN</name>